<evidence type="ECO:0008006" key="3">
    <source>
        <dbReference type="Google" id="ProtNLM"/>
    </source>
</evidence>
<dbReference type="InterPro" id="IPR028082">
    <property type="entry name" value="Peripla_BP_I"/>
</dbReference>
<dbReference type="RefSeq" id="WP_033366811.1">
    <property type="nucleotide sequence ID" value="NZ_CP073767.1"/>
</dbReference>
<keyword evidence="2" id="KW-1185">Reference proteome</keyword>
<dbReference type="Proteomes" id="UP001058003">
    <property type="component" value="Chromosome"/>
</dbReference>
<dbReference type="EMBL" id="CP073767">
    <property type="protein sequence ID" value="UWZ51888.1"/>
    <property type="molecule type" value="Genomic_DNA"/>
</dbReference>
<gene>
    <name evidence="1" type="ORF">Daura_34970</name>
</gene>
<accession>A0A9Q9ICH5</accession>
<sequence>MRVHDWTGRQVDWSLVVRAGAAAVAAVVAFAGCSSVMPGALDGGADGDAGAGSASRTGAGPGVTADSVKVVFVGVDLKATASVTGFKTADAGDPARQVKALETWVNANGGIAGRKLVAVYRNYEAADDSPAAEERLCNQITQDDKAFAVVLTGQFQSNARPCYASRRTLVLDATLVANDQTTFTRLAPYLWSASYPDYDEFVRAFLGSLEQQGYFTGAAKAGVVAADTPTNRSAYERLAVPQLQRLNVTPTVAWIDTTDLGTLNAGLNQAAVDFRAKGVERVFFLGGARMASFFLTVAAAQSFTARYALSSFDNPSFLVNNPATIPREGLRGAVGIGFNPSQDVPDSAYPFPGTDAERACLDIFAAAGQTFATRENARVAFPYCDAALLLRAGARNLGADLNAAAWAQDARALGTRFRPATGFAGLLGPGRFSAANGYRALAYDGGCGCFAYQGEEVPFAAR</sequence>
<dbReference type="AlphaFoldDB" id="A0A9Q9ICH5"/>
<organism evidence="1 2">
    <name type="scientific">Dactylosporangium aurantiacum</name>
    <dbReference type="NCBI Taxonomy" id="35754"/>
    <lineage>
        <taxon>Bacteria</taxon>
        <taxon>Bacillati</taxon>
        <taxon>Actinomycetota</taxon>
        <taxon>Actinomycetes</taxon>
        <taxon>Micromonosporales</taxon>
        <taxon>Micromonosporaceae</taxon>
        <taxon>Dactylosporangium</taxon>
    </lineage>
</organism>
<reference evidence="1" key="1">
    <citation type="submission" date="2021-04" db="EMBL/GenBank/DDBJ databases">
        <title>Dactylosporangium aurantiacum NRRL B-8018 full assembly.</title>
        <authorList>
            <person name="Hartkoorn R.C."/>
            <person name="Beaudoing E."/>
            <person name="Hot D."/>
        </authorList>
    </citation>
    <scope>NUCLEOTIDE SEQUENCE</scope>
    <source>
        <strain evidence="1">NRRL B-8018</strain>
    </source>
</reference>
<dbReference type="PROSITE" id="PS51257">
    <property type="entry name" value="PROKAR_LIPOPROTEIN"/>
    <property type="match status" value="1"/>
</dbReference>
<proteinExistence type="predicted"/>
<evidence type="ECO:0000313" key="1">
    <source>
        <dbReference type="EMBL" id="UWZ51888.1"/>
    </source>
</evidence>
<name>A0A9Q9ICH5_9ACTN</name>
<dbReference type="SUPFAM" id="SSF53822">
    <property type="entry name" value="Periplasmic binding protein-like I"/>
    <property type="match status" value="1"/>
</dbReference>
<protein>
    <recommendedName>
        <fullName evidence="3">Leucine-binding protein domain-containing protein</fullName>
    </recommendedName>
</protein>
<dbReference type="OrthoDB" id="3277123at2"/>
<dbReference type="KEGG" id="daur:Daura_34970"/>
<dbReference type="Gene3D" id="3.40.50.2300">
    <property type="match status" value="2"/>
</dbReference>
<evidence type="ECO:0000313" key="2">
    <source>
        <dbReference type="Proteomes" id="UP001058003"/>
    </source>
</evidence>